<reference evidence="5" key="1">
    <citation type="submission" date="2018-01" db="EMBL/GenBank/DDBJ databases">
        <authorList>
            <person name="Yu X.-D."/>
        </authorList>
    </citation>
    <scope>NUCLEOTIDE SEQUENCE</scope>
    <source>
        <strain evidence="5">ZX-21</strain>
    </source>
</reference>
<comment type="caution">
    <text evidence="5">The sequence shown here is derived from an EMBL/GenBank/DDBJ whole genome shotgun (WGS) entry which is preliminary data.</text>
</comment>
<feature type="domain" description="Molybdopterin dinucleotide-binding" evidence="4">
    <location>
        <begin position="447"/>
        <end position="563"/>
    </location>
</feature>
<dbReference type="Pfam" id="PF01568">
    <property type="entry name" value="Molydop_binding"/>
    <property type="match status" value="1"/>
</dbReference>
<name>A0A2S4HJN3_9GAMM</name>
<keyword evidence="2" id="KW-0479">Metal-binding</keyword>
<dbReference type="GO" id="GO:0043546">
    <property type="term" value="F:molybdopterin cofactor binding"/>
    <property type="evidence" value="ECO:0007669"/>
    <property type="project" value="InterPro"/>
</dbReference>
<evidence type="ECO:0000259" key="3">
    <source>
        <dbReference type="Pfam" id="PF00384"/>
    </source>
</evidence>
<dbReference type="GO" id="GO:0046872">
    <property type="term" value="F:metal ion binding"/>
    <property type="evidence" value="ECO:0007669"/>
    <property type="project" value="UniProtKB-KW"/>
</dbReference>
<dbReference type="GO" id="GO:0016491">
    <property type="term" value="F:oxidoreductase activity"/>
    <property type="evidence" value="ECO:0007669"/>
    <property type="project" value="InterPro"/>
</dbReference>
<dbReference type="Gene3D" id="3.40.50.740">
    <property type="match status" value="1"/>
</dbReference>
<dbReference type="InterPro" id="IPR009010">
    <property type="entry name" value="Asp_de-COase-like_dom_sf"/>
</dbReference>
<evidence type="ECO:0000256" key="2">
    <source>
        <dbReference type="ARBA" id="ARBA00022723"/>
    </source>
</evidence>
<evidence type="ECO:0000313" key="6">
    <source>
        <dbReference type="Proteomes" id="UP000237222"/>
    </source>
</evidence>
<proteinExistence type="inferred from homology"/>
<protein>
    <submittedName>
        <fullName evidence="5">Formate dehydrogenase</fullName>
    </submittedName>
</protein>
<dbReference type="InterPro" id="IPR006656">
    <property type="entry name" value="Mopterin_OxRdtase"/>
</dbReference>
<dbReference type="SUPFAM" id="SSF50692">
    <property type="entry name" value="ADC-like"/>
    <property type="match status" value="1"/>
</dbReference>
<dbReference type="EMBL" id="PQGG01000010">
    <property type="protein sequence ID" value="POP53921.1"/>
    <property type="molecule type" value="Genomic_DNA"/>
</dbReference>
<sequence length="571" mass="62880">MYGSEMAILIPDVDHADCFLFLGMNPAVSKMVWLDIVADGWNRIIAAQARGADLIVVDPRETQTTRKANTHVRVKPGQDWALLLAIIKVVFEHSWQHQEDCNAASGVSIIQEIAEGADIADLSLRCGVAVEQIVDIATRFAKANSAVCVARTGISQNKNGTVAEWLSHVLNLITGRIDKQGGRYFSHGVFKDALKFLDKLAPPIARRSRIGNHEAISGAYPLAILADEILTPGEDQIRALIINGGNPVISGPDGARLDAAFEDLDLLVAIDFFQRESHRHADWLIPGSHFLERDEFYLLFSGFYDRSFTQLGRQVVPPPNGVKTEWDFYVDLCLAMKAPFNGVLGFNAVIRLSRKLAQLTKNPRLAFNVRWIWALIVKLATPLRWKDIANQPQGLVYGEKTYGHLKSALKTVDGKIAAAPVNFVAALQRRVNSSEGLEAQSDYPLQLVSLRDNTMMNSWLVETVKRKGIGGDFIEIHPSDAERYAIEDNQIVRVRSSIGQTDIKTMVSEKIAPGTVCIPHGWGSRLFDPVNGTDSEVKGVNRNLLIASDDLDELSGMPSLNGTFVAVSALQ</sequence>
<comment type="similarity">
    <text evidence="1">Belongs to the prokaryotic molybdopterin-containing oxidoreductase family.</text>
</comment>
<evidence type="ECO:0000256" key="1">
    <source>
        <dbReference type="ARBA" id="ARBA00010312"/>
    </source>
</evidence>
<dbReference type="Gene3D" id="2.40.40.20">
    <property type="match status" value="1"/>
</dbReference>
<dbReference type="Pfam" id="PF00384">
    <property type="entry name" value="Molybdopterin"/>
    <property type="match status" value="1"/>
</dbReference>
<dbReference type="PANTHER" id="PTHR43742">
    <property type="entry name" value="TRIMETHYLAMINE-N-OXIDE REDUCTASE"/>
    <property type="match status" value="1"/>
</dbReference>
<gene>
    <name evidence="5" type="ORF">C0068_04855</name>
</gene>
<organism evidence="5 6">
    <name type="scientific">Zhongshania marina</name>
    <dbReference type="NCBI Taxonomy" id="2304603"/>
    <lineage>
        <taxon>Bacteria</taxon>
        <taxon>Pseudomonadati</taxon>
        <taxon>Pseudomonadota</taxon>
        <taxon>Gammaproteobacteria</taxon>
        <taxon>Cellvibrionales</taxon>
        <taxon>Spongiibacteraceae</taxon>
        <taxon>Zhongshania</taxon>
    </lineage>
</organism>
<evidence type="ECO:0000313" key="5">
    <source>
        <dbReference type="EMBL" id="POP53921.1"/>
    </source>
</evidence>
<accession>A0A2S4HJN3</accession>
<feature type="domain" description="Molybdopterin oxidoreductase" evidence="3">
    <location>
        <begin position="10"/>
        <end position="333"/>
    </location>
</feature>
<dbReference type="PANTHER" id="PTHR43742:SF2">
    <property type="entry name" value="ASSIMILATORY NITRATE REDUCTASE CATALYTIC SUBUNIT"/>
    <property type="match status" value="1"/>
</dbReference>
<dbReference type="Gene3D" id="3.40.228.10">
    <property type="entry name" value="Dimethylsulfoxide Reductase, domain 2"/>
    <property type="match status" value="1"/>
</dbReference>
<dbReference type="AlphaFoldDB" id="A0A2S4HJN3"/>
<dbReference type="InterPro" id="IPR006657">
    <property type="entry name" value="MoPterin_dinucl-bd_dom"/>
</dbReference>
<evidence type="ECO:0000259" key="4">
    <source>
        <dbReference type="Pfam" id="PF01568"/>
    </source>
</evidence>
<dbReference type="Proteomes" id="UP000237222">
    <property type="component" value="Unassembled WGS sequence"/>
</dbReference>
<dbReference type="SUPFAM" id="SSF53706">
    <property type="entry name" value="Formate dehydrogenase/DMSO reductase, domains 1-3"/>
    <property type="match status" value="1"/>
</dbReference>
<dbReference type="InterPro" id="IPR050612">
    <property type="entry name" value="Prok_Mopterin_Oxidored"/>
</dbReference>